<dbReference type="EMBL" id="JAPZBO010000010">
    <property type="protein sequence ID" value="KAJ5299743.1"/>
    <property type="molecule type" value="Genomic_DNA"/>
</dbReference>
<protein>
    <submittedName>
        <fullName evidence="3">Uncharacterized protein</fullName>
    </submittedName>
</protein>
<evidence type="ECO:0000313" key="4">
    <source>
        <dbReference type="Proteomes" id="UP001147746"/>
    </source>
</evidence>
<comment type="caution">
    <text evidence="3">The sequence shown here is derived from an EMBL/GenBank/DDBJ whole genome shotgun (WGS) entry which is preliminary data.</text>
</comment>
<reference evidence="3" key="1">
    <citation type="submission" date="2022-12" db="EMBL/GenBank/DDBJ databases">
        <authorList>
            <person name="Petersen C."/>
        </authorList>
    </citation>
    <scope>NUCLEOTIDE SEQUENCE</scope>
    <source>
        <strain evidence="3">IBT 21472</strain>
    </source>
</reference>
<reference evidence="3" key="2">
    <citation type="journal article" date="2023" name="IMA Fungus">
        <title>Comparative genomic study of the Penicillium genus elucidates a diverse pangenome and 15 lateral gene transfer events.</title>
        <authorList>
            <person name="Petersen C."/>
            <person name="Sorensen T."/>
            <person name="Nielsen M.R."/>
            <person name="Sondergaard T.E."/>
            <person name="Sorensen J.L."/>
            <person name="Fitzpatrick D.A."/>
            <person name="Frisvad J.C."/>
            <person name="Nielsen K.L."/>
        </authorList>
    </citation>
    <scope>NUCLEOTIDE SEQUENCE</scope>
    <source>
        <strain evidence="3">IBT 21472</strain>
    </source>
</reference>
<gene>
    <name evidence="3" type="ORF">N7476_011300</name>
</gene>
<keyword evidence="2" id="KW-0812">Transmembrane</keyword>
<dbReference type="Proteomes" id="UP001147746">
    <property type="component" value="Unassembled WGS sequence"/>
</dbReference>
<feature type="region of interest" description="Disordered" evidence="1">
    <location>
        <begin position="74"/>
        <end position="96"/>
    </location>
</feature>
<sequence length="222" mass="24985">MKVTHCVALLYATIAVGFPVKLLLTGDTPTIVAERSEILRTQRPLAAQESHIHTPRPTFQEYIARLRSGAGAGAGASISDDSKTAEAKTVPSHSDSHYSIYGSWVGKFMSNDKPDDAKSSANTCHSRIITYLKPAELLDFVDNHGPESVALGLFVLVPIAYFILELLELAIKSCTQERYPHRGRDRVRLVGPERQLRAWSHQHREMLVENEKHWWQARRARY</sequence>
<dbReference type="AlphaFoldDB" id="A0A9W9GHI0"/>
<keyword evidence="2" id="KW-1133">Transmembrane helix</keyword>
<keyword evidence="2" id="KW-0472">Membrane</keyword>
<accession>A0A9W9GHI0</accession>
<evidence type="ECO:0000313" key="3">
    <source>
        <dbReference type="EMBL" id="KAJ5299743.1"/>
    </source>
</evidence>
<evidence type="ECO:0000256" key="1">
    <source>
        <dbReference type="SAM" id="MobiDB-lite"/>
    </source>
</evidence>
<keyword evidence="4" id="KW-1185">Reference proteome</keyword>
<organism evidence="3 4">
    <name type="scientific">Penicillium atrosanguineum</name>
    <dbReference type="NCBI Taxonomy" id="1132637"/>
    <lineage>
        <taxon>Eukaryota</taxon>
        <taxon>Fungi</taxon>
        <taxon>Dikarya</taxon>
        <taxon>Ascomycota</taxon>
        <taxon>Pezizomycotina</taxon>
        <taxon>Eurotiomycetes</taxon>
        <taxon>Eurotiomycetidae</taxon>
        <taxon>Eurotiales</taxon>
        <taxon>Aspergillaceae</taxon>
        <taxon>Penicillium</taxon>
    </lineage>
</organism>
<dbReference type="OrthoDB" id="4223058at2759"/>
<evidence type="ECO:0000256" key="2">
    <source>
        <dbReference type="SAM" id="Phobius"/>
    </source>
</evidence>
<name>A0A9W9GHI0_9EURO</name>
<proteinExistence type="predicted"/>
<feature type="transmembrane region" description="Helical" evidence="2">
    <location>
        <begin position="149"/>
        <end position="171"/>
    </location>
</feature>